<feature type="compositionally biased region" description="Gly residues" evidence="1">
    <location>
        <begin position="134"/>
        <end position="144"/>
    </location>
</feature>
<evidence type="ECO:0000313" key="2">
    <source>
        <dbReference type="EMBL" id="KTB45784.1"/>
    </source>
</evidence>
<dbReference type="AlphaFoldDB" id="A0A0W0GB48"/>
<dbReference type="EMBL" id="LATX01000617">
    <property type="protein sequence ID" value="KTB45784.1"/>
    <property type="molecule type" value="Genomic_DNA"/>
</dbReference>
<gene>
    <name evidence="2" type="ORF">WG66_1639</name>
</gene>
<proteinExistence type="predicted"/>
<dbReference type="Proteomes" id="UP000054988">
    <property type="component" value="Unassembled WGS sequence"/>
</dbReference>
<feature type="compositionally biased region" description="Acidic residues" evidence="1">
    <location>
        <begin position="108"/>
        <end position="121"/>
    </location>
</feature>
<reference evidence="2 3" key="1">
    <citation type="submission" date="2015-12" db="EMBL/GenBank/DDBJ databases">
        <title>Draft genome sequence of Moniliophthora roreri, the causal agent of frosty pod rot of cacao.</title>
        <authorList>
            <person name="Aime M.C."/>
            <person name="Diaz-Valderrama J.R."/>
            <person name="Kijpornyongpan T."/>
            <person name="Phillips-Mora W."/>
        </authorList>
    </citation>
    <scope>NUCLEOTIDE SEQUENCE [LARGE SCALE GENOMIC DNA]</scope>
    <source>
        <strain evidence="2 3">MCA 2952</strain>
    </source>
</reference>
<protein>
    <submittedName>
        <fullName evidence="2">Uncharacterized protein</fullName>
    </submittedName>
</protein>
<sequence length="157" mass="17202">MAQDTVKCMMMMATEVTDLRLHVRAMIMGLVMFMDDLSLDRSNKLVIPLMMVMGTASIDQAWSPGPGQQPYPSPPSSSRGSEREYRRPSRNLFAARSPPEHQQQLEQEKDEDGDMEIEDEHESGSGSGSRSRGRGPGDAGGPGSAGESVKFSRNDAR</sequence>
<feature type="region of interest" description="Disordered" evidence="1">
    <location>
        <begin position="59"/>
        <end position="157"/>
    </location>
</feature>
<evidence type="ECO:0000313" key="3">
    <source>
        <dbReference type="Proteomes" id="UP000054988"/>
    </source>
</evidence>
<evidence type="ECO:0000256" key="1">
    <source>
        <dbReference type="SAM" id="MobiDB-lite"/>
    </source>
</evidence>
<organism evidence="2 3">
    <name type="scientific">Moniliophthora roreri</name>
    <name type="common">Frosty pod rot fungus</name>
    <name type="synonym">Monilia roreri</name>
    <dbReference type="NCBI Taxonomy" id="221103"/>
    <lineage>
        <taxon>Eukaryota</taxon>
        <taxon>Fungi</taxon>
        <taxon>Dikarya</taxon>
        <taxon>Basidiomycota</taxon>
        <taxon>Agaricomycotina</taxon>
        <taxon>Agaricomycetes</taxon>
        <taxon>Agaricomycetidae</taxon>
        <taxon>Agaricales</taxon>
        <taxon>Marasmiineae</taxon>
        <taxon>Marasmiaceae</taxon>
        <taxon>Moniliophthora</taxon>
    </lineage>
</organism>
<comment type="caution">
    <text evidence="2">The sequence shown here is derived from an EMBL/GenBank/DDBJ whole genome shotgun (WGS) entry which is preliminary data.</text>
</comment>
<name>A0A0W0GB48_MONRR</name>
<accession>A0A0W0GB48</accession>